<dbReference type="AlphaFoldDB" id="A0A2H5PX82"/>
<dbReference type="PANTHER" id="PTHR11017:SF570">
    <property type="entry name" value="DISEASE RESISTANCE PROTEIN (TIR-NBS CLASS)-RELATED"/>
    <property type="match status" value="1"/>
</dbReference>
<dbReference type="GO" id="GO:0006952">
    <property type="term" value="P:defense response"/>
    <property type="evidence" value="ECO:0007669"/>
    <property type="project" value="InterPro"/>
</dbReference>
<evidence type="ECO:0000313" key="4">
    <source>
        <dbReference type="Proteomes" id="UP000236630"/>
    </source>
</evidence>
<gene>
    <name evidence="3" type="ORF">CUMW_175940</name>
</gene>
<organism evidence="3 4">
    <name type="scientific">Citrus unshiu</name>
    <name type="common">Satsuma mandarin</name>
    <name type="synonym">Citrus nobilis var. unshiu</name>
    <dbReference type="NCBI Taxonomy" id="55188"/>
    <lineage>
        <taxon>Eukaryota</taxon>
        <taxon>Viridiplantae</taxon>
        <taxon>Streptophyta</taxon>
        <taxon>Embryophyta</taxon>
        <taxon>Tracheophyta</taxon>
        <taxon>Spermatophyta</taxon>
        <taxon>Magnoliopsida</taxon>
        <taxon>eudicotyledons</taxon>
        <taxon>Gunneridae</taxon>
        <taxon>Pentapetalae</taxon>
        <taxon>rosids</taxon>
        <taxon>malvids</taxon>
        <taxon>Sapindales</taxon>
        <taxon>Rutaceae</taxon>
        <taxon>Aurantioideae</taxon>
        <taxon>Citrus</taxon>
    </lineage>
</organism>
<feature type="non-terminal residue" evidence="3">
    <location>
        <position position="246"/>
    </location>
</feature>
<dbReference type="EMBL" id="BDQV01000149">
    <property type="protein sequence ID" value="GAY56989.1"/>
    <property type="molecule type" value="Genomic_DNA"/>
</dbReference>
<dbReference type="PANTHER" id="PTHR11017">
    <property type="entry name" value="LEUCINE-RICH REPEAT-CONTAINING PROTEIN"/>
    <property type="match status" value="1"/>
</dbReference>
<dbReference type="Gene3D" id="3.80.10.10">
    <property type="entry name" value="Ribonuclease Inhibitor"/>
    <property type="match status" value="2"/>
</dbReference>
<dbReference type="Proteomes" id="UP000236630">
    <property type="component" value="Unassembled WGS sequence"/>
</dbReference>
<name>A0A2H5PX82_CITUN</name>
<protein>
    <recommendedName>
        <fullName evidence="2">Disease resistance protein RPS4B/Roq1-like leucine-rich repeats domain-containing protein</fullName>
    </recommendedName>
</protein>
<keyword evidence="4" id="KW-1185">Reference proteome</keyword>
<keyword evidence="1" id="KW-0611">Plant defense</keyword>
<accession>A0A2H5PX82</accession>
<comment type="caution">
    <text evidence="3">The sequence shown here is derived from an EMBL/GenBank/DDBJ whole genome shotgun (WGS) entry which is preliminary data.</text>
</comment>
<dbReference type="InterPro" id="IPR044974">
    <property type="entry name" value="Disease_R_plants"/>
</dbReference>
<feature type="non-terminal residue" evidence="3">
    <location>
        <position position="1"/>
    </location>
</feature>
<sequence length="246" mass="27957">GTEKIEGICLDMSKVKEIRLNPSTFTKMPKLRFLKFYSLSFNRENKCKVPYLQDPGFAEVKYFHWHGYPLKSLPSNLSGEKLVLLEVPDNDIEQLWDCVKLVILNLRGSKSLKSLPSGIFNLEFLTKLDLAGCPKLKRLPEISSGNLSWFFLRGTAIEELPSSIERLLRLGFLDLSNCKRLKSLPSSLWKLKSLGVLNLCGCSNLQRLPECLGQLSSPIILNLAKTNIERIPESIIQPFMSRYLLL</sequence>
<dbReference type="SUPFAM" id="SSF52058">
    <property type="entry name" value="L domain-like"/>
    <property type="match status" value="1"/>
</dbReference>
<evidence type="ECO:0000256" key="1">
    <source>
        <dbReference type="ARBA" id="ARBA00022821"/>
    </source>
</evidence>
<dbReference type="InterPro" id="IPR058546">
    <property type="entry name" value="RPS4B/Roq1-like_LRR"/>
</dbReference>
<reference evidence="3 4" key="1">
    <citation type="journal article" date="2017" name="Front. Genet.">
        <title>Draft sequencing of the heterozygous diploid genome of Satsuma (Citrus unshiu Marc.) using a hybrid assembly approach.</title>
        <authorList>
            <person name="Shimizu T."/>
            <person name="Tanizawa Y."/>
            <person name="Mochizuki T."/>
            <person name="Nagasaki H."/>
            <person name="Yoshioka T."/>
            <person name="Toyoda A."/>
            <person name="Fujiyama A."/>
            <person name="Kaminuma E."/>
            <person name="Nakamura Y."/>
        </authorList>
    </citation>
    <scope>NUCLEOTIDE SEQUENCE [LARGE SCALE GENOMIC DNA]</scope>
    <source>
        <strain evidence="4">cv. Miyagawa wase</strain>
    </source>
</reference>
<dbReference type="Pfam" id="PF23286">
    <property type="entry name" value="LRR_13"/>
    <property type="match status" value="1"/>
</dbReference>
<evidence type="ECO:0000313" key="3">
    <source>
        <dbReference type="EMBL" id="GAY56989.1"/>
    </source>
</evidence>
<feature type="domain" description="Disease resistance protein RPS4B/Roq1-like leucine-rich repeats" evidence="2">
    <location>
        <begin position="125"/>
        <end position="206"/>
    </location>
</feature>
<proteinExistence type="predicted"/>
<dbReference type="InterPro" id="IPR032675">
    <property type="entry name" value="LRR_dom_sf"/>
</dbReference>
<evidence type="ECO:0000259" key="2">
    <source>
        <dbReference type="Pfam" id="PF23286"/>
    </source>
</evidence>